<keyword evidence="5 12" id="KW-0444">Lipid biosynthesis</keyword>
<feature type="domain" description="Carrier" evidence="13">
    <location>
        <begin position="41"/>
        <end position="116"/>
    </location>
</feature>
<dbReference type="PANTHER" id="PTHR20863">
    <property type="entry name" value="ACYL CARRIER PROTEIN"/>
    <property type="match status" value="1"/>
</dbReference>
<comment type="similarity">
    <text evidence="2">Belongs to the acyl carrier protein (ACP) family.</text>
</comment>
<evidence type="ECO:0000256" key="4">
    <source>
        <dbReference type="ARBA" id="ARBA00022450"/>
    </source>
</evidence>
<dbReference type="Pfam" id="PF00550">
    <property type="entry name" value="PP-binding"/>
    <property type="match status" value="1"/>
</dbReference>
<keyword evidence="8" id="KW-0249">Electron transport</keyword>
<proteinExistence type="inferred from homology"/>
<evidence type="ECO:0000256" key="9">
    <source>
        <dbReference type="ARBA" id="ARBA00023098"/>
    </source>
</evidence>
<evidence type="ECO:0000256" key="5">
    <source>
        <dbReference type="ARBA" id="ARBA00022516"/>
    </source>
</evidence>
<dbReference type="EMBL" id="CAJJDN010000177">
    <property type="protein sequence ID" value="CAD8127467.1"/>
    <property type="molecule type" value="Genomic_DNA"/>
</dbReference>
<keyword evidence="6" id="KW-0597">Phosphoprotein</keyword>
<dbReference type="GO" id="GO:0000035">
    <property type="term" value="F:acyl binding"/>
    <property type="evidence" value="ECO:0007669"/>
    <property type="project" value="TreeGrafter"/>
</dbReference>
<evidence type="ECO:0000256" key="10">
    <source>
        <dbReference type="ARBA" id="ARBA00023128"/>
    </source>
</evidence>
<keyword evidence="10" id="KW-0496">Mitochondrion</keyword>
<keyword evidence="7" id="KW-0276">Fatty acid metabolism</keyword>
<organism evidence="14 15">
    <name type="scientific">Paramecium sonneborni</name>
    <dbReference type="NCBI Taxonomy" id="65129"/>
    <lineage>
        <taxon>Eukaryota</taxon>
        <taxon>Sar</taxon>
        <taxon>Alveolata</taxon>
        <taxon>Ciliophora</taxon>
        <taxon>Intramacronucleata</taxon>
        <taxon>Oligohymenophorea</taxon>
        <taxon>Peniculida</taxon>
        <taxon>Parameciidae</taxon>
        <taxon>Paramecium</taxon>
    </lineage>
</organism>
<keyword evidence="3" id="KW-0813">Transport</keyword>
<keyword evidence="15" id="KW-1185">Reference proteome</keyword>
<dbReference type="GO" id="GO:0000036">
    <property type="term" value="F:acyl carrier activity"/>
    <property type="evidence" value="ECO:0007669"/>
    <property type="project" value="TreeGrafter"/>
</dbReference>
<evidence type="ECO:0000256" key="6">
    <source>
        <dbReference type="ARBA" id="ARBA00022553"/>
    </source>
</evidence>
<sequence length="119" mass="13758">MNRRLVQMFSKQLSQVPKYFGSNEQPILLRNEKSGYYVNPEAVARRMIKVISLHDEVKNPSGITLQSTWADIGLTDMAYVEVMVEVEREFEIEFPDADVECFRTVNDAVEYVARSFFAI</sequence>
<comment type="caution">
    <text evidence="14">The sequence shown here is derived from an EMBL/GenBank/DDBJ whole genome shotgun (WGS) entry which is preliminary data.</text>
</comment>
<evidence type="ECO:0000313" key="14">
    <source>
        <dbReference type="EMBL" id="CAD8127467.1"/>
    </source>
</evidence>
<evidence type="ECO:0000313" key="15">
    <source>
        <dbReference type="Proteomes" id="UP000692954"/>
    </source>
</evidence>
<name>A0A8S1RJ16_9CILI</name>
<protein>
    <recommendedName>
        <fullName evidence="12">Acyl carrier protein</fullName>
    </recommendedName>
</protein>
<keyword evidence="4 12" id="KW-0596">Phosphopantetheine</keyword>
<comment type="subcellular location">
    <subcellularLocation>
        <location evidence="1">Mitochondrion</location>
    </subcellularLocation>
</comment>
<dbReference type="PROSITE" id="PS50075">
    <property type="entry name" value="CARRIER"/>
    <property type="match status" value="1"/>
</dbReference>
<evidence type="ECO:0000256" key="8">
    <source>
        <dbReference type="ARBA" id="ARBA00022982"/>
    </source>
</evidence>
<evidence type="ECO:0000256" key="2">
    <source>
        <dbReference type="ARBA" id="ARBA00010930"/>
    </source>
</evidence>
<keyword evidence="11 12" id="KW-0275">Fatty acid biosynthesis</keyword>
<comment type="function">
    <text evidence="12">Carrier of the growing fatty acid chain in fatty acid biosynthesis.</text>
</comment>
<dbReference type="InterPro" id="IPR003231">
    <property type="entry name" value="ACP"/>
</dbReference>
<dbReference type="Proteomes" id="UP000692954">
    <property type="component" value="Unassembled WGS sequence"/>
</dbReference>
<dbReference type="OrthoDB" id="448946at2759"/>
<dbReference type="AlphaFoldDB" id="A0A8S1RJ16"/>
<gene>
    <name evidence="14" type="ORF">PSON_ATCC_30995.1.T1770009</name>
</gene>
<evidence type="ECO:0000259" key="13">
    <source>
        <dbReference type="PROSITE" id="PS50075"/>
    </source>
</evidence>
<reference evidence="14" key="1">
    <citation type="submission" date="2021-01" db="EMBL/GenBank/DDBJ databases">
        <authorList>
            <consortium name="Genoscope - CEA"/>
            <person name="William W."/>
        </authorList>
    </citation>
    <scope>NUCLEOTIDE SEQUENCE</scope>
</reference>
<evidence type="ECO:0000256" key="3">
    <source>
        <dbReference type="ARBA" id="ARBA00022448"/>
    </source>
</evidence>
<evidence type="ECO:0000256" key="11">
    <source>
        <dbReference type="ARBA" id="ARBA00023160"/>
    </source>
</evidence>
<dbReference type="InterPro" id="IPR009081">
    <property type="entry name" value="PP-bd_ACP"/>
</dbReference>
<keyword evidence="9" id="KW-0443">Lipid metabolism</keyword>
<accession>A0A8S1RJ16</accession>
<dbReference type="PANTHER" id="PTHR20863:SF28">
    <property type="entry name" value="ACYL CARRIER PROTEIN, MITOCHONDRIAL"/>
    <property type="match status" value="1"/>
</dbReference>
<evidence type="ECO:0000256" key="7">
    <source>
        <dbReference type="ARBA" id="ARBA00022832"/>
    </source>
</evidence>
<dbReference type="GO" id="GO:0005739">
    <property type="term" value="C:mitochondrion"/>
    <property type="evidence" value="ECO:0007669"/>
    <property type="project" value="UniProtKB-SubCell"/>
</dbReference>
<evidence type="ECO:0000256" key="12">
    <source>
        <dbReference type="RuleBase" id="RU000722"/>
    </source>
</evidence>
<evidence type="ECO:0000256" key="1">
    <source>
        <dbReference type="ARBA" id="ARBA00004173"/>
    </source>
</evidence>